<dbReference type="InterPro" id="IPR027417">
    <property type="entry name" value="P-loop_NTPase"/>
</dbReference>
<dbReference type="EMBL" id="ML179097">
    <property type="protein sequence ID" value="THV00918.1"/>
    <property type="molecule type" value="Genomic_DNA"/>
</dbReference>
<gene>
    <name evidence="2" type="ORF">K435DRAFT_930638</name>
</gene>
<dbReference type="InterPro" id="IPR011990">
    <property type="entry name" value="TPR-like_helical_dom_sf"/>
</dbReference>
<dbReference type="PANTHER" id="PTHR47691">
    <property type="entry name" value="REGULATOR-RELATED"/>
    <property type="match status" value="1"/>
</dbReference>
<dbReference type="Pfam" id="PF13424">
    <property type="entry name" value="TPR_12"/>
    <property type="match status" value="3"/>
</dbReference>
<protein>
    <submittedName>
        <fullName evidence="2">TPR-like protein</fullName>
    </submittedName>
</protein>
<dbReference type="Gene3D" id="3.40.50.300">
    <property type="entry name" value="P-loop containing nucleotide triphosphate hydrolases"/>
    <property type="match status" value="1"/>
</dbReference>
<evidence type="ECO:0000259" key="1">
    <source>
        <dbReference type="Pfam" id="PF20703"/>
    </source>
</evidence>
<dbReference type="Pfam" id="PF20703">
    <property type="entry name" value="nSTAND1"/>
    <property type="match status" value="1"/>
</dbReference>
<dbReference type="InterPro" id="IPR019734">
    <property type="entry name" value="TPR_rpt"/>
</dbReference>
<proteinExistence type="predicted"/>
<keyword evidence="3" id="KW-1185">Reference proteome</keyword>
<evidence type="ECO:0000313" key="2">
    <source>
        <dbReference type="EMBL" id="THV00918.1"/>
    </source>
</evidence>
<dbReference type="Proteomes" id="UP000297245">
    <property type="component" value="Unassembled WGS sequence"/>
</dbReference>
<dbReference type="Gene3D" id="1.25.40.10">
    <property type="entry name" value="Tetratricopeptide repeat domain"/>
    <property type="match status" value="2"/>
</dbReference>
<reference evidence="2 3" key="1">
    <citation type="journal article" date="2019" name="Nat. Ecol. Evol.">
        <title>Megaphylogeny resolves global patterns of mushroom evolution.</title>
        <authorList>
            <person name="Varga T."/>
            <person name="Krizsan K."/>
            <person name="Foldi C."/>
            <person name="Dima B."/>
            <person name="Sanchez-Garcia M."/>
            <person name="Sanchez-Ramirez S."/>
            <person name="Szollosi G.J."/>
            <person name="Szarkandi J.G."/>
            <person name="Papp V."/>
            <person name="Albert L."/>
            <person name="Andreopoulos W."/>
            <person name="Angelini C."/>
            <person name="Antonin V."/>
            <person name="Barry K.W."/>
            <person name="Bougher N.L."/>
            <person name="Buchanan P."/>
            <person name="Buyck B."/>
            <person name="Bense V."/>
            <person name="Catcheside P."/>
            <person name="Chovatia M."/>
            <person name="Cooper J."/>
            <person name="Damon W."/>
            <person name="Desjardin D."/>
            <person name="Finy P."/>
            <person name="Geml J."/>
            <person name="Haridas S."/>
            <person name="Hughes K."/>
            <person name="Justo A."/>
            <person name="Karasinski D."/>
            <person name="Kautmanova I."/>
            <person name="Kiss B."/>
            <person name="Kocsube S."/>
            <person name="Kotiranta H."/>
            <person name="LaButti K.M."/>
            <person name="Lechner B.E."/>
            <person name="Liimatainen K."/>
            <person name="Lipzen A."/>
            <person name="Lukacs Z."/>
            <person name="Mihaltcheva S."/>
            <person name="Morgado L.N."/>
            <person name="Niskanen T."/>
            <person name="Noordeloos M.E."/>
            <person name="Ohm R.A."/>
            <person name="Ortiz-Santana B."/>
            <person name="Ovrebo C."/>
            <person name="Racz N."/>
            <person name="Riley R."/>
            <person name="Savchenko A."/>
            <person name="Shiryaev A."/>
            <person name="Soop K."/>
            <person name="Spirin V."/>
            <person name="Szebenyi C."/>
            <person name="Tomsovsky M."/>
            <person name="Tulloss R.E."/>
            <person name="Uehling J."/>
            <person name="Grigoriev I.V."/>
            <person name="Vagvolgyi C."/>
            <person name="Papp T."/>
            <person name="Martin F.M."/>
            <person name="Miettinen O."/>
            <person name="Hibbett D.S."/>
            <person name="Nagy L.G."/>
        </authorList>
    </citation>
    <scope>NUCLEOTIDE SEQUENCE [LARGE SCALE GENOMIC DNA]</scope>
    <source>
        <strain evidence="2 3">CBS 962.96</strain>
    </source>
</reference>
<dbReference type="PANTHER" id="PTHR47691:SF3">
    <property type="entry name" value="HTH-TYPE TRANSCRIPTIONAL REGULATOR RV0890C-RELATED"/>
    <property type="match status" value="1"/>
</dbReference>
<dbReference type="InterPro" id="IPR049052">
    <property type="entry name" value="nSTAND1"/>
</dbReference>
<dbReference type="PRINTS" id="PR00364">
    <property type="entry name" value="DISEASERSIST"/>
</dbReference>
<dbReference type="AlphaFoldDB" id="A0A4S8ME87"/>
<sequence length="777" mass="87774">DLVQIDHVNHYYSENAAEIVYLQQGQGDIQERLYGIARIYDQQKITYDQLEQATPAVPRIFYGRDDLIKEGVDYIVNSAQAFLAVLGPGGIGKTALAQKIIEMEAVKDKFEHRLYFIPCDILPNVASLIQGMLQCLKIPFQESKSQTEMLNDYFQVNTKLILLILDNFETPWYSEEGRTRIQSFLEKLVNFKHLSILVTMRGPDGPGDIDWYKLGTGSGIPTLSTDAARKTFFAISGNKSDLLEATKAVDELLKEMDYVPLAVRLIAQRAKTNPIESLLEMWKDGKTSVLKEGRGEFRLTSVEHSIQLSVNLLNKDGHDLLSIISFLPNGIPMWVKNLRRMLPKFPNLDVSVADILGCSLVSSHRGSIYMLAPTREYIQKKYPIQSDETMVLLERFYIEWMREVVDNEGNIDKELQLHILNITKIVNMQIGKMLKPEHIEVVEILSEAYKLYEAVVEIIDNILVNIQDLNINQKNNLQFIKLGHIHQMLDKYSEATEMLSKARTQFEAIGDQLGVAQCLRNLGDIHGMQDRYSEATEMLSKAKTQFEQIGDQKGAAQCLQSLGDIHRMQGRYSEATEMLSKAKTQFEDIGHQLEVAQCLQSLGDIHRMQYRHSEATEMLSKAKTQFEAIGDQLGAAQCLRSLGDVHQMQGKYSEATEMLSKAKTQFDTIGDQQGAAQCLRILGDIHQMQGRYSEANEMVSKAKTQFEDIGDQLGAAQCLQSLGDIHRMQGRYGEATEMLSKAKIQFEKIGNQRGASQCLQSLANIQSLDIMKNAHDL</sequence>
<dbReference type="SUPFAM" id="SSF48452">
    <property type="entry name" value="TPR-like"/>
    <property type="match status" value="2"/>
</dbReference>
<evidence type="ECO:0000313" key="3">
    <source>
        <dbReference type="Proteomes" id="UP000297245"/>
    </source>
</evidence>
<name>A0A4S8ME87_DENBC</name>
<dbReference type="OrthoDB" id="621413at2759"/>
<dbReference type="SUPFAM" id="SSF52540">
    <property type="entry name" value="P-loop containing nucleoside triphosphate hydrolases"/>
    <property type="match status" value="1"/>
</dbReference>
<dbReference type="SMART" id="SM00028">
    <property type="entry name" value="TPR"/>
    <property type="match status" value="7"/>
</dbReference>
<feature type="non-terminal residue" evidence="2">
    <location>
        <position position="1"/>
    </location>
</feature>
<accession>A0A4S8ME87</accession>
<feature type="domain" description="Novel STAND NTPase 1" evidence="1">
    <location>
        <begin position="50"/>
        <end position="201"/>
    </location>
</feature>
<organism evidence="2 3">
    <name type="scientific">Dendrothele bispora (strain CBS 962.96)</name>
    <dbReference type="NCBI Taxonomy" id="1314807"/>
    <lineage>
        <taxon>Eukaryota</taxon>
        <taxon>Fungi</taxon>
        <taxon>Dikarya</taxon>
        <taxon>Basidiomycota</taxon>
        <taxon>Agaricomycotina</taxon>
        <taxon>Agaricomycetes</taxon>
        <taxon>Agaricomycetidae</taxon>
        <taxon>Agaricales</taxon>
        <taxon>Agaricales incertae sedis</taxon>
        <taxon>Dendrothele</taxon>
    </lineage>
</organism>